<dbReference type="EMBL" id="SPUH01000001">
    <property type="protein sequence ID" value="TKS53761.1"/>
    <property type="molecule type" value="Genomic_DNA"/>
</dbReference>
<dbReference type="Pfam" id="PF03372">
    <property type="entry name" value="Exo_endo_phos"/>
    <property type="match status" value="1"/>
</dbReference>
<dbReference type="GO" id="GO:0016020">
    <property type="term" value="C:membrane"/>
    <property type="evidence" value="ECO:0007669"/>
    <property type="project" value="GOC"/>
</dbReference>
<dbReference type="GO" id="GO:0004527">
    <property type="term" value="F:exonuclease activity"/>
    <property type="evidence" value="ECO:0007669"/>
    <property type="project" value="UniProtKB-KW"/>
</dbReference>
<dbReference type="Proteomes" id="UP000298681">
    <property type="component" value="Unassembled WGS sequence"/>
</dbReference>
<dbReference type="PANTHER" id="PTHR14859">
    <property type="entry name" value="CALCOFLUOR WHITE HYPERSENSITIVE PROTEIN PRECURSOR"/>
    <property type="match status" value="1"/>
</dbReference>
<dbReference type="InterPro" id="IPR005135">
    <property type="entry name" value="Endo/exonuclease/phosphatase"/>
</dbReference>
<keyword evidence="3" id="KW-0540">Nuclease</keyword>
<dbReference type="Gene3D" id="3.60.10.10">
    <property type="entry name" value="Endonuclease/exonuclease/phosphatase"/>
    <property type="match status" value="1"/>
</dbReference>
<evidence type="ECO:0000259" key="2">
    <source>
        <dbReference type="Pfam" id="PF03372"/>
    </source>
</evidence>
<evidence type="ECO:0000313" key="4">
    <source>
        <dbReference type="Proteomes" id="UP000298681"/>
    </source>
</evidence>
<keyword evidence="3" id="KW-0378">Hydrolase</keyword>
<keyword evidence="4" id="KW-1185">Reference proteome</keyword>
<organism evidence="3 4">
    <name type="scientific">Luteimonas yindakuii</name>
    <dbReference type="NCBI Taxonomy" id="2565782"/>
    <lineage>
        <taxon>Bacteria</taxon>
        <taxon>Pseudomonadati</taxon>
        <taxon>Pseudomonadota</taxon>
        <taxon>Gammaproteobacteria</taxon>
        <taxon>Lysobacterales</taxon>
        <taxon>Lysobacteraceae</taxon>
        <taxon>Luteimonas</taxon>
    </lineage>
</organism>
<dbReference type="AlphaFoldDB" id="A0A4Z1RJE2"/>
<feature type="chain" id="PRO_5021334626" evidence="1">
    <location>
        <begin position="24"/>
        <end position="277"/>
    </location>
</feature>
<feature type="domain" description="Endonuclease/exonuclease/phosphatase" evidence="2">
    <location>
        <begin position="38"/>
        <end position="266"/>
    </location>
</feature>
<reference evidence="3 4" key="1">
    <citation type="submission" date="2019-01" db="EMBL/GenBank/DDBJ databases">
        <authorList>
            <person name="Zhang S."/>
        </authorList>
    </citation>
    <scope>NUCLEOTIDE SEQUENCE [LARGE SCALE GENOMIC DNA]</scope>
    <source>
        <strain evidence="3 4">1626</strain>
    </source>
</reference>
<proteinExistence type="predicted"/>
<keyword evidence="3" id="KW-0255">Endonuclease</keyword>
<keyword evidence="3" id="KW-0269">Exonuclease</keyword>
<protein>
    <submittedName>
        <fullName evidence="3">Endonuclease/exonuclease/phosphatase family protein</fullName>
    </submittedName>
</protein>
<sequence>MTRAGLRVAVVIACLWPLACTHAPRPAAATDAPGLRVVTLNLYHDRDHWDRRRPLVIDGLRTLDADVIALQEVLQKAGLRNQAEDIGAALGYAVHFVSTDPPGQEHRYGNALLSRRPVLARSEARLQPLDDSRTVAHLRIDVQGHAVDVFNTHLHWTDDGAAIRARQLDDVLAHVDRHDAGASVLVGDFNAEADAPELQALARAGFVDVPAALEPAANLRTTLNPHYFERGRRIDHVFARGARLRPLATRRVLDAAADDGTWPSDHFGVLAGFRIGH</sequence>
<evidence type="ECO:0000313" key="3">
    <source>
        <dbReference type="EMBL" id="TKS53761.1"/>
    </source>
</evidence>
<dbReference type="SUPFAM" id="SSF56219">
    <property type="entry name" value="DNase I-like"/>
    <property type="match status" value="1"/>
</dbReference>
<dbReference type="GO" id="GO:0006506">
    <property type="term" value="P:GPI anchor biosynthetic process"/>
    <property type="evidence" value="ECO:0007669"/>
    <property type="project" value="TreeGrafter"/>
</dbReference>
<dbReference type="InterPro" id="IPR036691">
    <property type="entry name" value="Endo/exonu/phosph_ase_sf"/>
</dbReference>
<feature type="signal peptide" evidence="1">
    <location>
        <begin position="1"/>
        <end position="23"/>
    </location>
</feature>
<dbReference type="RefSeq" id="WP_134673146.1">
    <property type="nucleotide sequence ID" value="NZ_SPUH01000001.1"/>
</dbReference>
<name>A0A4Z1RJE2_9GAMM</name>
<accession>A0A4Z1RJE2</accession>
<gene>
    <name evidence="3" type="ORF">E4582_02555</name>
</gene>
<keyword evidence="1" id="KW-0732">Signal</keyword>
<evidence type="ECO:0000256" key="1">
    <source>
        <dbReference type="SAM" id="SignalP"/>
    </source>
</evidence>
<comment type="caution">
    <text evidence="3">The sequence shown here is derived from an EMBL/GenBank/DDBJ whole genome shotgun (WGS) entry which is preliminary data.</text>
</comment>
<dbReference type="PANTHER" id="PTHR14859:SF15">
    <property type="entry name" value="ENDONUCLEASE_EXONUCLEASE_PHOSPHATASE DOMAIN-CONTAINING PROTEIN"/>
    <property type="match status" value="1"/>
</dbReference>
<dbReference type="GO" id="GO:0004519">
    <property type="term" value="F:endonuclease activity"/>
    <property type="evidence" value="ECO:0007669"/>
    <property type="project" value="UniProtKB-KW"/>
</dbReference>
<dbReference type="InterPro" id="IPR051916">
    <property type="entry name" value="GPI-anchor_lipid_remodeler"/>
</dbReference>